<evidence type="ECO:0000313" key="2">
    <source>
        <dbReference type="Proteomes" id="UP000184112"/>
    </source>
</evidence>
<dbReference type="Proteomes" id="UP000184112">
    <property type="component" value="Unassembled WGS sequence"/>
</dbReference>
<evidence type="ECO:0000313" key="1">
    <source>
        <dbReference type="EMBL" id="SHH77336.1"/>
    </source>
</evidence>
<sequence>MGEAIANTLVQTDNESRIYELIGSEIYSYQDVAEILSEIAGEDVYYTDADAVAFPDILKNLGIPERMIMVASGFTTDIRNHQYEIISPNLEQLLGRKPKNLNEALKEIYGNKI</sequence>
<reference evidence="1 2" key="1">
    <citation type="submission" date="2016-11" db="EMBL/GenBank/DDBJ databases">
        <authorList>
            <person name="Jaros S."/>
            <person name="Januszkiewicz K."/>
            <person name="Wedrychowicz H."/>
        </authorList>
    </citation>
    <scope>NUCLEOTIDE SEQUENCE [LARGE SCALE GENOMIC DNA]</scope>
    <source>
        <strain evidence="1 2">DSM 6792</strain>
    </source>
</reference>
<protein>
    <submittedName>
        <fullName evidence="1">Uncharacterized protein</fullName>
    </submittedName>
</protein>
<dbReference type="PANTHER" id="PTHR47129">
    <property type="entry name" value="QUINONE OXIDOREDUCTASE 2"/>
    <property type="match status" value="1"/>
</dbReference>
<dbReference type="Gene3D" id="3.90.25.10">
    <property type="entry name" value="UDP-galactose 4-epimerase, domain 1"/>
    <property type="match status" value="1"/>
</dbReference>
<dbReference type="InterPro" id="IPR036291">
    <property type="entry name" value="NAD(P)-bd_dom_sf"/>
</dbReference>
<dbReference type="AlphaFoldDB" id="A0A1M5VPZ7"/>
<dbReference type="Gene3D" id="3.40.50.720">
    <property type="entry name" value="NAD(P)-binding Rossmann-like Domain"/>
    <property type="match status" value="1"/>
</dbReference>
<proteinExistence type="predicted"/>
<organism evidence="1 2">
    <name type="scientific">Flavobacterium johnsoniae</name>
    <name type="common">Cytophaga johnsonae</name>
    <dbReference type="NCBI Taxonomy" id="986"/>
    <lineage>
        <taxon>Bacteria</taxon>
        <taxon>Pseudomonadati</taxon>
        <taxon>Bacteroidota</taxon>
        <taxon>Flavobacteriia</taxon>
        <taxon>Flavobacteriales</taxon>
        <taxon>Flavobacteriaceae</taxon>
        <taxon>Flavobacterium</taxon>
    </lineage>
</organism>
<dbReference type="InterPro" id="IPR052718">
    <property type="entry name" value="NmrA-type_oxidoreductase"/>
</dbReference>
<gene>
    <name evidence="1" type="ORF">SAMN05444388_11914</name>
</gene>
<dbReference type="SUPFAM" id="SSF51735">
    <property type="entry name" value="NAD(P)-binding Rossmann-fold domains"/>
    <property type="match status" value="1"/>
</dbReference>
<dbReference type="EMBL" id="FQWH01000019">
    <property type="protein sequence ID" value="SHH77336.1"/>
    <property type="molecule type" value="Genomic_DNA"/>
</dbReference>
<name>A0A1M5VPZ7_FLAJO</name>
<accession>A0A1M5VPZ7</accession>
<dbReference type="PANTHER" id="PTHR47129:SF1">
    <property type="entry name" value="NMRA-LIKE DOMAIN-CONTAINING PROTEIN"/>
    <property type="match status" value="1"/>
</dbReference>